<comment type="caution">
    <text evidence="2">The sequence shown here is derived from an EMBL/GenBank/DDBJ whole genome shotgun (WGS) entry which is preliminary data.</text>
</comment>
<sequence length="444" mass="48465">MAWQLGVAEVDITPPVGVWLTGYAARTHPCTDIHDALKAQALVLENSDGDRAALLCLDLIALTAEQVAAVRRAVQKATGIPPARLLINCSHTHSAPAIGELAAPWMGIPDEAYLQITIRKAATAVQLAASRLTEATLHYAKAHCYIGVNRRQRTPNGRVVLGQNLQGVTDPQLDVLAFTAPDGALKVLLFAYACHPVVLGDNNYAVSADYVGYARDCLRRTLNAPALFLQGCAGNINPRERGTFAIAEKLGRELAGSVLVALGNTVQMDDDRIDGIIANIKLPLQPPPDARTLRQWRQEHLARAQDAERNGRWSEARWRRCEAEWAAKVLRAIRAKTLPTHEPITLQVLRLGDVALAAMASETFAEIGLTLRRQSPYAATVPLGYTNGCIGYLPTAAAYPEGGYEVQTAFKFYGRLLMHAPESERLVTEWLLRQLHRMKGGEEA</sequence>
<organism evidence="2 3">
    <name type="scientific">Candidatus Fervidibacter japonicus</name>
    <dbReference type="NCBI Taxonomy" id="2035412"/>
    <lineage>
        <taxon>Bacteria</taxon>
        <taxon>Candidatus Fervidibacterota</taxon>
        <taxon>Candidatus Fervidibacter</taxon>
    </lineage>
</organism>
<dbReference type="GO" id="GO:0017040">
    <property type="term" value="F:N-acylsphingosine amidohydrolase activity"/>
    <property type="evidence" value="ECO:0007669"/>
    <property type="project" value="UniProtKB-EC"/>
</dbReference>
<dbReference type="EMBL" id="BEHT01000068">
    <property type="protein sequence ID" value="GBD00261.1"/>
    <property type="molecule type" value="Genomic_DNA"/>
</dbReference>
<dbReference type="AlphaFoldDB" id="A0A2H5XGF8"/>
<accession>A0A2H5XGF8</accession>
<gene>
    <name evidence="2" type="ORF">HRbin17_02800</name>
</gene>
<dbReference type="Proteomes" id="UP000236173">
    <property type="component" value="Unassembled WGS sequence"/>
</dbReference>
<evidence type="ECO:0000313" key="3">
    <source>
        <dbReference type="Proteomes" id="UP000236173"/>
    </source>
</evidence>
<evidence type="ECO:0000313" key="2">
    <source>
        <dbReference type="EMBL" id="GBD00261.1"/>
    </source>
</evidence>
<name>A0A2H5XGF8_9BACT</name>
<proteinExistence type="predicted"/>
<dbReference type="EC" id="3.5.1.23" evidence="2"/>
<dbReference type="Pfam" id="PF04734">
    <property type="entry name" value="Ceramidase_alk"/>
    <property type="match status" value="1"/>
</dbReference>
<evidence type="ECO:0000259" key="1">
    <source>
        <dbReference type="Pfam" id="PF04734"/>
    </source>
</evidence>
<keyword evidence="2" id="KW-0378">Hydrolase</keyword>
<protein>
    <submittedName>
        <fullName evidence="2">Neutral ceramidase</fullName>
        <ecNumber evidence="2">3.5.1.23</ecNumber>
    </submittedName>
</protein>
<dbReference type="InterPro" id="IPR031329">
    <property type="entry name" value="NEUT/ALK_ceramidase_N"/>
</dbReference>
<feature type="domain" description="Neutral/alkaline non-lysosomal ceramidase N-terminal" evidence="1">
    <location>
        <begin position="3"/>
        <end position="222"/>
    </location>
</feature>
<reference evidence="3" key="1">
    <citation type="submission" date="2017-09" db="EMBL/GenBank/DDBJ databases">
        <title>Metaegenomics of thermophilic ammonia-oxidizing enrichment culture.</title>
        <authorList>
            <person name="Kato S."/>
            <person name="Suzuki K."/>
        </authorList>
    </citation>
    <scope>NUCLEOTIDE SEQUENCE [LARGE SCALE GENOMIC DNA]</scope>
</reference>